<dbReference type="SUPFAM" id="SSF56112">
    <property type="entry name" value="Protein kinase-like (PK-like)"/>
    <property type="match status" value="1"/>
</dbReference>
<feature type="compositionally biased region" description="Gly residues" evidence="1">
    <location>
        <begin position="304"/>
        <end position="317"/>
    </location>
</feature>
<dbReference type="Proteomes" id="UP000280444">
    <property type="component" value="Unassembled WGS sequence"/>
</dbReference>
<dbReference type="RefSeq" id="WP_124869127.1">
    <property type="nucleotide sequence ID" value="NZ_RQZF01000003.1"/>
</dbReference>
<dbReference type="InterPro" id="IPR011009">
    <property type="entry name" value="Kinase-like_dom_sf"/>
</dbReference>
<dbReference type="EMBL" id="RQZF01000003">
    <property type="protein sequence ID" value="RRC95506.1"/>
    <property type="molecule type" value="Genomic_DNA"/>
</dbReference>
<comment type="caution">
    <text evidence="2">The sequence shown here is derived from an EMBL/GenBank/DDBJ whole genome shotgun (WGS) entry which is preliminary data.</text>
</comment>
<dbReference type="OrthoDB" id="3787729at2"/>
<proteinExistence type="predicted"/>
<dbReference type="AlphaFoldDB" id="A0A3P1SER1"/>
<reference evidence="2 3" key="1">
    <citation type="submission" date="2018-11" db="EMBL/GenBank/DDBJ databases">
        <title>Genomes From Bacteria Associated with the Canine Oral Cavity: a Test Case for Automated Genome-Based Taxonomic Assignment.</title>
        <authorList>
            <person name="Coil D.A."/>
            <person name="Jospin G."/>
            <person name="Darling A.E."/>
            <person name="Wallis C."/>
            <person name="Davis I.J."/>
            <person name="Harris S."/>
            <person name="Eisen J.A."/>
            <person name="Holcombe L.J."/>
            <person name="O'Flynn C."/>
        </authorList>
    </citation>
    <scope>NUCLEOTIDE SEQUENCE [LARGE SCALE GENOMIC DNA]</scope>
    <source>
        <strain evidence="2 3">OH770</strain>
    </source>
</reference>
<protein>
    <submittedName>
        <fullName evidence="2">1,4-alpha-glucan branching protein</fullName>
    </submittedName>
</protein>
<sequence>METGHDTVATRLPTRAASWPSDAEILTALGPWMYERRWYPLKDGGAPTPESMTVIADVELAPHVRDLLIAVTRLPSPAVDGREDSAAASAPVLVHVPLVLENADALASFALPGEAAAAAGFILPSPPPAGVITPAEAGRGVALVDGARHPAFWAAWAEGALRSGNALNEADARAILERSGAARVMTGEQSNTNVVMRAPAESETPDLVAKLFRVLSPGPNPDVEVSRALAAHGWDRVRRPVAWSTLSWVDPSTGEEVHTHSAVATTFIPEAHDGFELFCALAAEDAAEKTIAEKASSAAASGTGRSGTGRSGTGRSGTGSDTPSGEEVGSARHRATTLARDLGATTAQMHKILALACGEHQPDSPARFVDTLRQRAAWALEEVPALHEQIPGLAGKIAHVYARIDACDVLEPATRIHGDYHLGQVLREKIAGEDAGSDSDSGRWFVLDFEGEPLRPLAQRLLPDQPLRDVAGMLRSFDYAAAVGASADSIAGSHTASDWLAAVRAAFLEGYEAELNADLEGASASRIHGNDALTPAERRRALLTALELDKALYEAVYEARNRPDWLEIPLRGVKTLVK</sequence>
<accession>A0A3P1SER1</accession>
<gene>
    <name evidence="2" type="ORF">EII11_04305</name>
</gene>
<evidence type="ECO:0000313" key="3">
    <source>
        <dbReference type="Proteomes" id="UP000280444"/>
    </source>
</evidence>
<organism evidence="2 3">
    <name type="scientific">Schaalia canis</name>
    <dbReference type="NCBI Taxonomy" id="100469"/>
    <lineage>
        <taxon>Bacteria</taxon>
        <taxon>Bacillati</taxon>
        <taxon>Actinomycetota</taxon>
        <taxon>Actinomycetes</taxon>
        <taxon>Actinomycetales</taxon>
        <taxon>Actinomycetaceae</taxon>
        <taxon>Schaalia</taxon>
    </lineage>
</organism>
<evidence type="ECO:0000256" key="1">
    <source>
        <dbReference type="SAM" id="MobiDB-lite"/>
    </source>
</evidence>
<evidence type="ECO:0000313" key="2">
    <source>
        <dbReference type="EMBL" id="RRC95506.1"/>
    </source>
</evidence>
<name>A0A3P1SER1_9ACTO</name>
<dbReference type="Gene3D" id="3.90.1200.10">
    <property type="match status" value="1"/>
</dbReference>
<keyword evidence="3" id="KW-1185">Reference proteome</keyword>
<feature type="region of interest" description="Disordered" evidence="1">
    <location>
        <begin position="294"/>
        <end position="333"/>
    </location>
</feature>